<keyword evidence="3 4" id="KW-0539">Nucleus</keyword>
<keyword evidence="4" id="KW-0813">Transport</keyword>
<organism evidence="5 6">
    <name type="scientific">Syncephalastrum racemosum</name>
    <name type="common">Filamentous fungus</name>
    <dbReference type="NCBI Taxonomy" id="13706"/>
    <lineage>
        <taxon>Eukaryota</taxon>
        <taxon>Fungi</taxon>
        <taxon>Fungi incertae sedis</taxon>
        <taxon>Mucoromycota</taxon>
        <taxon>Mucoromycotina</taxon>
        <taxon>Mucoromycetes</taxon>
        <taxon>Mucorales</taxon>
        <taxon>Syncephalastraceae</taxon>
        <taxon>Syncephalastrum</taxon>
    </lineage>
</organism>
<dbReference type="PANTHER" id="PTHR11225">
    <property type="entry name" value="NUCLEAR PORE COMPLEX PROTEIN NUP93 NUCLEOPORIN NUP93 DEAD EYE PROTEIN"/>
    <property type="match status" value="1"/>
</dbReference>
<keyword evidence="4" id="KW-0906">Nuclear pore complex</keyword>
<dbReference type="OMA" id="RPHAVHM"/>
<dbReference type="EMBL" id="MCGN01000003">
    <property type="protein sequence ID" value="ORY98942.1"/>
    <property type="molecule type" value="Genomic_DNA"/>
</dbReference>
<comment type="subcellular location">
    <subcellularLocation>
        <location evidence="1">Nucleus envelope</location>
    </subcellularLocation>
    <subcellularLocation>
        <location evidence="4">Nucleus</location>
        <location evidence="4">Nuclear pore complex</location>
    </subcellularLocation>
</comment>
<keyword evidence="4" id="KW-0509">mRNA transport</keyword>
<keyword evidence="6" id="KW-1185">Reference proteome</keyword>
<keyword evidence="4" id="KW-0472">Membrane</keyword>
<evidence type="ECO:0000256" key="4">
    <source>
        <dbReference type="RuleBase" id="RU364035"/>
    </source>
</evidence>
<dbReference type="Pfam" id="PF04097">
    <property type="entry name" value="Nic96"/>
    <property type="match status" value="1"/>
</dbReference>
<dbReference type="Proteomes" id="UP000242180">
    <property type="component" value="Unassembled WGS sequence"/>
</dbReference>
<dbReference type="InParanoid" id="A0A1X2HIU7"/>
<comment type="similarity">
    <text evidence="2 4">Belongs to the nucleoporin interacting component (NIC) family.</text>
</comment>
<evidence type="ECO:0000256" key="1">
    <source>
        <dbReference type="ARBA" id="ARBA00004259"/>
    </source>
</evidence>
<dbReference type="GO" id="GO:0006606">
    <property type="term" value="P:protein import into nucleus"/>
    <property type="evidence" value="ECO:0007669"/>
    <property type="project" value="TreeGrafter"/>
</dbReference>
<evidence type="ECO:0000256" key="3">
    <source>
        <dbReference type="ARBA" id="ARBA00023242"/>
    </source>
</evidence>
<dbReference type="STRING" id="13706.A0A1X2HIU7"/>
<keyword evidence="4" id="KW-0811">Translocation</keyword>
<dbReference type="PANTHER" id="PTHR11225:SF4">
    <property type="entry name" value="NUCLEAR PORE COMPLEX PROTEIN NUP93"/>
    <property type="match status" value="1"/>
</dbReference>
<evidence type="ECO:0000313" key="6">
    <source>
        <dbReference type="Proteomes" id="UP000242180"/>
    </source>
</evidence>
<protein>
    <recommendedName>
        <fullName evidence="4">Nuclear pore protein</fullName>
    </recommendedName>
</protein>
<evidence type="ECO:0000313" key="5">
    <source>
        <dbReference type="EMBL" id="ORY98942.1"/>
    </source>
</evidence>
<dbReference type="GO" id="GO:0005643">
    <property type="term" value="C:nuclear pore"/>
    <property type="evidence" value="ECO:0007669"/>
    <property type="project" value="UniProtKB-SubCell"/>
</dbReference>
<keyword evidence="4" id="KW-0653">Protein transport</keyword>
<comment type="caution">
    <text evidence="5">The sequence shown here is derived from an EMBL/GenBank/DDBJ whole genome shotgun (WGS) entry which is preliminary data.</text>
</comment>
<proteinExistence type="inferred from homology"/>
<dbReference type="OrthoDB" id="1918363at2759"/>
<dbReference type="InterPro" id="IPR007231">
    <property type="entry name" value="Nucleoporin_int_Nup93/Nic96"/>
</dbReference>
<dbReference type="GO" id="GO:0017056">
    <property type="term" value="F:structural constituent of nuclear pore"/>
    <property type="evidence" value="ECO:0007669"/>
    <property type="project" value="InterPro"/>
</dbReference>
<reference evidence="5 6" key="1">
    <citation type="submission" date="2016-07" db="EMBL/GenBank/DDBJ databases">
        <title>Pervasive Adenine N6-methylation of Active Genes in Fungi.</title>
        <authorList>
            <consortium name="DOE Joint Genome Institute"/>
            <person name="Mondo S.J."/>
            <person name="Dannebaum R.O."/>
            <person name="Kuo R.C."/>
            <person name="Labutti K."/>
            <person name="Haridas S."/>
            <person name="Kuo A."/>
            <person name="Salamov A."/>
            <person name="Ahrendt S.R."/>
            <person name="Lipzen A."/>
            <person name="Sullivan W."/>
            <person name="Andreopoulos W.B."/>
            <person name="Clum A."/>
            <person name="Lindquist E."/>
            <person name="Daum C."/>
            <person name="Ramamoorthy G.K."/>
            <person name="Gryganskyi A."/>
            <person name="Culley D."/>
            <person name="Magnuson J.K."/>
            <person name="James T.Y."/>
            <person name="O'Malley M.A."/>
            <person name="Stajich J.E."/>
            <person name="Spatafora J.W."/>
            <person name="Visel A."/>
            <person name="Grigoriev I.V."/>
        </authorList>
    </citation>
    <scope>NUCLEOTIDE SEQUENCE [LARGE SCALE GENOMIC DNA]</scope>
    <source>
        <strain evidence="5 6">NRRL 2496</strain>
    </source>
</reference>
<evidence type="ECO:0000256" key="2">
    <source>
        <dbReference type="ARBA" id="ARBA00010186"/>
    </source>
</evidence>
<dbReference type="AlphaFoldDB" id="A0A1X2HIU7"/>
<dbReference type="GO" id="GO:0016973">
    <property type="term" value="P:poly(A)+ mRNA export from nucleus"/>
    <property type="evidence" value="ECO:0007669"/>
    <property type="project" value="TreeGrafter"/>
</dbReference>
<gene>
    <name evidence="5" type="ORF">BCR43DRAFT_471432</name>
</gene>
<sequence>MTSDIFKKLYESSKLLAGSSRNDELPVLQRGLDQLSAETQRLTGRNKSDHQQKANAHYFLAQSGINSQDFTLQLENLNAAKIFEPVRTLNDTDIEKYLEQEHERKIIGTIEECDAQNDRDLNSEEDLFMRTQISNIRRQILEEWDHHPQTTLMERDAHFVGLASKLTVSNEQVKQRIQQYAQVITKLNDARLKHETLPLAEQFKKLCTPNVEGKNPSTGAWDLVNDYAKDVQNRENKPFHVETYLDTSFDYTSNPKVRRKLIQSTQQWLEKQFTNYVDDMLLKHAKETKVGGVPSPTHRLRAFMEFTFRKQAGWTDPRFEVVNETPIWVYVYLLLRGGHADLALKYVNDNQHLFVAEPRFIEYFKEYLTNPNRELSRERRDLILADYQRLEFGQQVVDPYKLVIYKIIGRCAINQGLPDVIATTEDYIWLQLSLLYEPLDDEEYSYERYSLAEVQQKILKHGSKRFDPSGTNPWGYFTVLIQTLQFERAISYLYKNEKSRLDAVHFAIMLYSNGLLRVPPECMTSTDLLNVEHDGRTTLDFARLIHQYIRVFEPQENVQDALHYIYLLTLNHESTSDDMAALCRSYIRDLVLSSKKVNEILGTVLADKGRQPGLLDKHKQLIGTKSESDYVQTILLPTAEKLTQEARYADAVRVYELTADFNMVVDILSTQLGDVLQHPITPTGESTPDGTMEDSLMRCALDTLQKYENQQHINDLIAEPKKQTIRTLIQLLESRQLYLKGMYEQALYLIYQSGVIPMQDDFRHLQQAVDRFDQLPEVISKNVPELLLSVTDILYRGWKQSITPQMTVLPASRQNFDTIEERIHAVLHFAGLIQFKIPADTMTKLNKAAMSMSEERGRVAMN</sequence>
<accession>A0A1X2HIU7</accession>
<name>A0A1X2HIU7_SYNRA</name>
<dbReference type="FunCoup" id="A0A1X2HIU7">
    <property type="interactions" value="1096"/>
</dbReference>